<evidence type="ECO:0000259" key="1">
    <source>
        <dbReference type="Pfam" id="PF14588"/>
    </source>
</evidence>
<dbReference type="SUPFAM" id="SSF55298">
    <property type="entry name" value="YjgF-like"/>
    <property type="match status" value="1"/>
</dbReference>
<dbReference type="CDD" id="cd02199">
    <property type="entry name" value="YjgF_YER057c_UK114_like_1"/>
    <property type="match status" value="1"/>
</dbReference>
<name>A0A3Q9F8K5_9BURK</name>
<gene>
    <name evidence="2" type="ORF">D5R55_29735</name>
</gene>
<feature type="domain" description="Endoribonuclease L-PSP/chorismate mutase-like" evidence="1">
    <location>
        <begin position="47"/>
        <end position="178"/>
    </location>
</feature>
<organism evidence="2 3">
    <name type="scientific">Burkholderia cenocepacia</name>
    <dbReference type="NCBI Taxonomy" id="95486"/>
    <lineage>
        <taxon>Bacteria</taxon>
        <taxon>Pseudomonadati</taxon>
        <taxon>Pseudomonadota</taxon>
        <taxon>Betaproteobacteria</taxon>
        <taxon>Burkholderiales</taxon>
        <taxon>Burkholderiaceae</taxon>
        <taxon>Burkholderia</taxon>
        <taxon>Burkholderia cepacia complex</taxon>
    </lineage>
</organism>
<dbReference type="Pfam" id="PF14588">
    <property type="entry name" value="YjgF_endoribonc"/>
    <property type="match status" value="1"/>
</dbReference>
<reference evidence="2 3" key="1">
    <citation type="submission" date="2018-12" db="EMBL/GenBank/DDBJ databases">
        <title>Cadmium resistance mechanism in endophytic bacteria Burkholderia cenocepacia YG-3.</title>
        <authorList>
            <person name="Zhang X."/>
            <person name="Wang X."/>
            <person name="Zhu Y."/>
        </authorList>
    </citation>
    <scope>NUCLEOTIDE SEQUENCE [LARGE SCALE GENOMIC DNA]</scope>
    <source>
        <strain evidence="2 3">YG-3</strain>
    </source>
</reference>
<proteinExistence type="predicted"/>
<sequence length="202" mass="21743">MAATRSRIRRTRSAIRRRCINEYRGAGRRNGVIDMNRDVIFRGIADALGLAVDEDFGAAGRYAPLVRCDNQIFVSGQIPKLNGEIAVRGLIGSDVSVGSGRRGAMICAARCIALLQRSLGTLDRVRAVPRIGVYMQSDPAFEKQSAVADGASEVVYSVFGEAGAHARTSLSAFRLPRYAAVEVELVAFVWEDSGEGRGHGEG</sequence>
<dbReference type="InterPro" id="IPR035959">
    <property type="entry name" value="RutC-like_sf"/>
</dbReference>
<protein>
    <submittedName>
        <fullName evidence="2">RidA family protein</fullName>
    </submittedName>
</protein>
<dbReference type="PANTHER" id="PTHR43760">
    <property type="entry name" value="ENDORIBONUCLEASE-RELATED"/>
    <property type="match status" value="1"/>
</dbReference>
<dbReference type="PANTHER" id="PTHR43760:SF1">
    <property type="entry name" value="ENDORIBONUCLEASE L-PSP_CHORISMATE MUTASE-LIKE DOMAIN-CONTAINING PROTEIN"/>
    <property type="match status" value="1"/>
</dbReference>
<evidence type="ECO:0000313" key="3">
    <source>
        <dbReference type="Proteomes" id="UP000277191"/>
    </source>
</evidence>
<dbReference type="AlphaFoldDB" id="A0A3Q9F8K5"/>
<accession>A0A3Q9F8K5</accession>
<dbReference type="InterPro" id="IPR013813">
    <property type="entry name" value="Endoribo_LPSP/chorism_mut-like"/>
</dbReference>
<dbReference type="Proteomes" id="UP000277191">
    <property type="component" value="Chromosome 3"/>
</dbReference>
<dbReference type="EMBL" id="CP034547">
    <property type="protein sequence ID" value="AZQ55048.1"/>
    <property type="molecule type" value="Genomic_DNA"/>
</dbReference>
<evidence type="ECO:0000313" key="2">
    <source>
        <dbReference type="EMBL" id="AZQ55048.1"/>
    </source>
</evidence>
<dbReference type="Gene3D" id="3.30.1330.40">
    <property type="entry name" value="RutC-like"/>
    <property type="match status" value="1"/>
</dbReference>